<dbReference type="GO" id="GO:0033294">
    <property type="term" value="F:ectoine binding"/>
    <property type="evidence" value="ECO:0007669"/>
    <property type="project" value="InterPro"/>
</dbReference>
<dbReference type="PANTHER" id="PTHR35936:SF17">
    <property type="entry name" value="ARGININE-BINDING EXTRACELLULAR PROTEIN ARTP"/>
    <property type="match status" value="1"/>
</dbReference>
<evidence type="ECO:0000259" key="2">
    <source>
        <dbReference type="SMART" id="SM00062"/>
    </source>
</evidence>
<dbReference type="Gene3D" id="3.40.190.10">
    <property type="entry name" value="Periplasmic binding protein-like II"/>
    <property type="match status" value="2"/>
</dbReference>
<evidence type="ECO:0000256" key="1">
    <source>
        <dbReference type="ARBA" id="ARBA00022729"/>
    </source>
</evidence>
<dbReference type="Pfam" id="PF00497">
    <property type="entry name" value="SBP_bac_3"/>
    <property type="match status" value="1"/>
</dbReference>
<comment type="caution">
    <text evidence="3">The sequence shown here is derived from an EMBL/GenBank/DDBJ whole genome shotgun (WGS) entry which is preliminary data.</text>
</comment>
<dbReference type="SMART" id="SM00062">
    <property type="entry name" value="PBPb"/>
    <property type="match status" value="1"/>
</dbReference>
<sequence>MSEKRVNIMGKLKLSTLIAGLALLVGTWTTHAGPLTDRVKAGQAIRIGFSNVLPFAYPDDQGHPKGFANEIALGVLKKMGYSNVETTVTDWGGLIPGLQASRYDIITGGMYILGPRCKSVAFSEPIAKLGDGFIVTAGNPKHVNTYKDIAEKGAIFVTYAGSSTIAAAKKEGIAEDKIMVVPGPSEVLAAIKSGRGDAGSMTYLEAKLMADQSNGEIQATDPAALPEWTYNWVGLGFRSEDADFLAKFNEALKQYIGSEEMLKSVEEYGIVASSLPGDATTKWICSNR</sequence>
<organism evidence="3 4">
    <name type="scientific">Mesorhizobium helmanticense</name>
    <dbReference type="NCBI Taxonomy" id="1776423"/>
    <lineage>
        <taxon>Bacteria</taxon>
        <taxon>Pseudomonadati</taxon>
        <taxon>Pseudomonadota</taxon>
        <taxon>Alphaproteobacteria</taxon>
        <taxon>Hyphomicrobiales</taxon>
        <taxon>Phyllobacteriaceae</taxon>
        <taxon>Mesorhizobium</taxon>
    </lineage>
</organism>
<keyword evidence="4" id="KW-1185">Reference proteome</keyword>
<feature type="domain" description="Solute-binding protein family 3/N-terminal" evidence="2">
    <location>
        <begin position="44"/>
        <end position="272"/>
    </location>
</feature>
<dbReference type="InterPro" id="IPR014337">
    <property type="entry name" value="Ectoine_EhuB"/>
</dbReference>
<dbReference type="GO" id="GO:0051470">
    <property type="term" value="P:ectoine transmembrane transport"/>
    <property type="evidence" value="ECO:0007669"/>
    <property type="project" value="InterPro"/>
</dbReference>
<accession>A0A2T4IL38</accession>
<dbReference type="EMBL" id="PZJX01000073">
    <property type="protein sequence ID" value="PTE06350.1"/>
    <property type="molecule type" value="Genomic_DNA"/>
</dbReference>
<reference evidence="3 4" key="1">
    <citation type="submission" date="2018-03" db="EMBL/GenBank/DDBJ databases">
        <title>Genome sequence of the symbiotic type strain Mesorhizobium helmanticense CSLC115NT isolated from Lotus corniculatus nodules.</title>
        <authorList>
            <person name="Sannazzaro A.I."/>
            <person name="Torres Tejerizo G.A."/>
            <person name="Dip D."/>
            <person name="Caballero M."/>
            <person name="Pistorio M."/>
            <person name="Estrella M.J."/>
        </authorList>
    </citation>
    <scope>NUCLEOTIDE SEQUENCE [LARGE SCALE GENOMIC DNA]</scope>
    <source>
        <strain evidence="3 4">CSLC115N</strain>
    </source>
</reference>
<gene>
    <name evidence="3" type="primary">ehuB</name>
    <name evidence="3" type="ORF">C9427_32250</name>
</gene>
<evidence type="ECO:0000313" key="3">
    <source>
        <dbReference type="EMBL" id="PTE06350.1"/>
    </source>
</evidence>
<dbReference type="InterPro" id="IPR001638">
    <property type="entry name" value="Solute-binding_3/MltF_N"/>
</dbReference>
<dbReference type="NCBIfam" id="TIGR02995">
    <property type="entry name" value="ectoine_ehuB"/>
    <property type="match status" value="1"/>
</dbReference>
<protein>
    <submittedName>
        <fullName evidence="3">Ectoine/hydroxyectoine ABC transporter substrate-binding protein EhuB</fullName>
    </submittedName>
</protein>
<dbReference type="OrthoDB" id="9768183at2"/>
<dbReference type="SUPFAM" id="SSF53850">
    <property type="entry name" value="Periplasmic binding protein-like II"/>
    <property type="match status" value="1"/>
</dbReference>
<dbReference type="PANTHER" id="PTHR35936">
    <property type="entry name" value="MEMBRANE-BOUND LYTIC MUREIN TRANSGLYCOSYLASE F"/>
    <property type="match status" value="1"/>
</dbReference>
<keyword evidence="1" id="KW-0732">Signal</keyword>
<evidence type="ECO:0000313" key="4">
    <source>
        <dbReference type="Proteomes" id="UP000240259"/>
    </source>
</evidence>
<name>A0A2T4IL38_9HYPH</name>
<dbReference type="Proteomes" id="UP000240259">
    <property type="component" value="Unassembled WGS sequence"/>
</dbReference>
<dbReference type="AlphaFoldDB" id="A0A2T4IL38"/>
<proteinExistence type="predicted"/>